<evidence type="ECO:0000256" key="2">
    <source>
        <dbReference type="PROSITE-ProRule" id="PRU01091"/>
    </source>
</evidence>
<keyword evidence="1 2" id="KW-0238">DNA-binding</keyword>
<proteinExistence type="predicted"/>
<gene>
    <name evidence="4" type="ORF">FXN61_34835</name>
</gene>
<feature type="non-terminal residue" evidence="4">
    <location>
        <position position="117"/>
    </location>
</feature>
<feature type="domain" description="OmpR/PhoB-type" evidence="3">
    <location>
        <begin position="1"/>
        <end position="89"/>
    </location>
</feature>
<evidence type="ECO:0000313" key="5">
    <source>
        <dbReference type="Proteomes" id="UP001515943"/>
    </source>
</evidence>
<name>A0ABX1FRL0_9PSEU</name>
<dbReference type="Pfam" id="PF00486">
    <property type="entry name" value="Trans_reg_C"/>
    <property type="match status" value="1"/>
</dbReference>
<dbReference type="InterPro" id="IPR001867">
    <property type="entry name" value="OmpR/PhoB-type_DNA-bd"/>
</dbReference>
<dbReference type="InterPro" id="IPR016032">
    <property type="entry name" value="Sig_transdc_resp-reg_C-effctor"/>
</dbReference>
<dbReference type="InterPro" id="IPR036388">
    <property type="entry name" value="WH-like_DNA-bd_sf"/>
</dbReference>
<evidence type="ECO:0000256" key="1">
    <source>
        <dbReference type="ARBA" id="ARBA00023125"/>
    </source>
</evidence>
<sequence length="117" mass="12405">MRFGVLGPVEVRDESGAVIAVPAPRQRALLAMLALDAGRIVGHDRLLDGLYPEPPSGAANALQSQVSRLRKAVPGLVIEHHPAGYRLVAEPSEVDSVLCVELLAAGRGAEALRLWRG</sequence>
<dbReference type="PANTHER" id="PTHR35807:SF1">
    <property type="entry name" value="TRANSCRIPTIONAL REGULATOR REDD"/>
    <property type="match status" value="1"/>
</dbReference>
<dbReference type="InterPro" id="IPR051677">
    <property type="entry name" value="AfsR-DnrI-RedD_regulator"/>
</dbReference>
<dbReference type="EMBL" id="VSRL01000189">
    <property type="protein sequence ID" value="NKE61658.1"/>
    <property type="molecule type" value="Genomic_DNA"/>
</dbReference>
<accession>A0ABX1FRL0</accession>
<evidence type="ECO:0000259" key="3">
    <source>
        <dbReference type="PROSITE" id="PS51755"/>
    </source>
</evidence>
<dbReference type="SUPFAM" id="SSF46894">
    <property type="entry name" value="C-terminal effector domain of the bipartite response regulators"/>
    <property type="match status" value="1"/>
</dbReference>
<dbReference type="Gene3D" id="1.10.10.10">
    <property type="entry name" value="Winged helix-like DNA-binding domain superfamily/Winged helix DNA-binding domain"/>
    <property type="match status" value="1"/>
</dbReference>
<evidence type="ECO:0000313" key="4">
    <source>
        <dbReference type="EMBL" id="NKE61658.1"/>
    </source>
</evidence>
<keyword evidence="5" id="KW-1185">Reference proteome</keyword>
<dbReference type="PROSITE" id="PS51755">
    <property type="entry name" value="OMPR_PHOB"/>
    <property type="match status" value="1"/>
</dbReference>
<protein>
    <submittedName>
        <fullName evidence="4">AfsR/SARP family transcriptional regulator</fullName>
    </submittedName>
</protein>
<dbReference type="Proteomes" id="UP001515943">
    <property type="component" value="Unassembled WGS sequence"/>
</dbReference>
<comment type="caution">
    <text evidence="4">The sequence shown here is derived from an EMBL/GenBank/DDBJ whole genome shotgun (WGS) entry which is preliminary data.</text>
</comment>
<reference evidence="4 5" key="1">
    <citation type="submission" date="2019-08" db="EMBL/GenBank/DDBJ databases">
        <title>Lentzea from Indian Himalayas.</title>
        <authorList>
            <person name="Mandal S."/>
            <person name="Mallick Gupta A."/>
            <person name="Maiti P.K."/>
            <person name="Sarkar J."/>
            <person name="Mandal S."/>
        </authorList>
    </citation>
    <scope>NUCLEOTIDE SEQUENCE [LARGE SCALE GENOMIC DNA]</scope>
    <source>
        <strain evidence="4 5">PSKA42</strain>
    </source>
</reference>
<dbReference type="RefSeq" id="WP_312878234.1">
    <property type="nucleotide sequence ID" value="NZ_VSRL01000189.1"/>
</dbReference>
<dbReference type="SMART" id="SM00862">
    <property type="entry name" value="Trans_reg_C"/>
    <property type="match status" value="1"/>
</dbReference>
<dbReference type="PANTHER" id="PTHR35807">
    <property type="entry name" value="TRANSCRIPTIONAL REGULATOR REDD-RELATED"/>
    <property type="match status" value="1"/>
</dbReference>
<organism evidence="4 5">
    <name type="scientific">Lentzea indica</name>
    <dbReference type="NCBI Taxonomy" id="2604800"/>
    <lineage>
        <taxon>Bacteria</taxon>
        <taxon>Bacillati</taxon>
        <taxon>Actinomycetota</taxon>
        <taxon>Actinomycetes</taxon>
        <taxon>Pseudonocardiales</taxon>
        <taxon>Pseudonocardiaceae</taxon>
        <taxon>Lentzea</taxon>
    </lineage>
</organism>
<feature type="DNA-binding region" description="OmpR/PhoB-type" evidence="2">
    <location>
        <begin position="1"/>
        <end position="89"/>
    </location>
</feature>